<gene>
    <name evidence="1" type="ORF">VA7868_02289</name>
</gene>
<evidence type="ECO:0000313" key="2">
    <source>
        <dbReference type="Proteomes" id="UP000184608"/>
    </source>
</evidence>
<dbReference type="AlphaFoldDB" id="A0A1M5Z4M8"/>
<evidence type="ECO:0000313" key="1">
    <source>
        <dbReference type="EMBL" id="SHI19216.1"/>
    </source>
</evidence>
<dbReference type="OrthoDB" id="2453137at2"/>
<reference evidence="1 2" key="1">
    <citation type="submission" date="2016-11" db="EMBL/GenBank/DDBJ databases">
        <authorList>
            <person name="Jaros S."/>
            <person name="Januszkiewicz K."/>
            <person name="Wedrychowicz H."/>
        </authorList>
    </citation>
    <scope>NUCLEOTIDE SEQUENCE [LARGE SCALE GENOMIC DNA]</scope>
    <source>
        <strain evidence="1 2">CECT 7868</strain>
    </source>
</reference>
<keyword evidence="2" id="KW-1185">Reference proteome</keyword>
<accession>A0A1M5Z4M8</accession>
<protein>
    <submittedName>
        <fullName evidence="1">Uncharacterized protein</fullName>
    </submittedName>
</protein>
<dbReference type="EMBL" id="FQXZ01000022">
    <property type="protein sequence ID" value="SHI19216.1"/>
    <property type="molecule type" value="Genomic_DNA"/>
</dbReference>
<name>A0A1M5Z4M8_9VIBR</name>
<dbReference type="Proteomes" id="UP000184608">
    <property type="component" value="Unassembled WGS sequence"/>
</dbReference>
<sequence>MVDSRVTRDHNLDVLQALGFKKYSNTTVFHKDRISLLSPAVAKNQSGGYWFDVRKVNIERLTSEAYLCIRIVPDYFVLEPLNKVSKLITTELMDNRPKSGDVWGLGLTFQENSMTVQIFNKSFSSVKVNSRLLTRDKAIKALVTLT</sequence>
<organism evidence="1 2">
    <name type="scientific">Vibrio aerogenes CECT 7868</name>
    <dbReference type="NCBI Taxonomy" id="1216006"/>
    <lineage>
        <taxon>Bacteria</taxon>
        <taxon>Pseudomonadati</taxon>
        <taxon>Pseudomonadota</taxon>
        <taxon>Gammaproteobacteria</taxon>
        <taxon>Vibrionales</taxon>
        <taxon>Vibrionaceae</taxon>
        <taxon>Vibrio</taxon>
    </lineage>
</organism>
<proteinExistence type="predicted"/>